<evidence type="ECO:0000313" key="7">
    <source>
        <dbReference type="EMBL" id="QOE75012.1"/>
    </source>
</evidence>
<accession>M1QL91</accession>
<evidence type="ECO:0000313" key="3">
    <source>
        <dbReference type="EMBL" id="QOE74536.1"/>
    </source>
</evidence>
<organism evidence="2 8">
    <name type="scientific">Elephant endotheliotropic herpesvirus 1A</name>
    <dbReference type="NCBI Taxonomy" id="759753"/>
    <lineage>
        <taxon>Viruses</taxon>
        <taxon>Duplodnaviria</taxon>
        <taxon>Heunggongvirae</taxon>
        <taxon>Peploviricota</taxon>
        <taxon>Herviviricetes</taxon>
        <taxon>Herpesvirales</taxon>
        <taxon>Orthoherpesviridae</taxon>
        <taxon>Betaherpesvirinae</taxon>
        <taxon>Proboscivirus</taxon>
        <taxon>Proboscivirus elephantidbeta1</taxon>
        <taxon>Elephantid herpesvirus 1</taxon>
    </lineage>
</organism>
<keyword evidence="1" id="KW-0472">Membrane</keyword>
<evidence type="ECO:0000256" key="1">
    <source>
        <dbReference type="SAM" id="Phobius"/>
    </source>
</evidence>
<keyword evidence="1" id="KW-0812">Transmembrane</keyword>
<feature type="transmembrane region" description="Helical" evidence="1">
    <location>
        <begin position="129"/>
        <end position="148"/>
    </location>
</feature>
<dbReference type="EMBL" id="MN366291">
    <property type="protein sequence ID" value="QOE74654.1"/>
    <property type="molecule type" value="Genomic_DNA"/>
</dbReference>
<dbReference type="EMBL" id="MN366290">
    <property type="protein sequence ID" value="QOE74536.1"/>
    <property type="molecule type" value="Genomic_DNA"/>
</dbReference>
<sequence>MTLYDGQSKTGDLFFITGSYEIADTTTFKPYISDMVIFMLIINIVLCFITCAACYRRGYAVETMSNSILCIACAFMGMYMHLSFRTTTVEAHWNLSTFSVTLLLIMGALVMLLIAMISVYKCRNGPTYYGLYIINRGMIFMLTFMWWADFAAINDWGLKYVKNNSSVCVDIANWLLTFMILCVILDVFGGIEHLSAKYDIIIYICILWYMWKEPMTNINPSDPYIYALIAFSYMVSKKIMEYELLYVMME</sequence>
<feature type="transmembrane region" description="Helical" evidence="1">
    <location>
        <begin position="96"/>
        <end position="117"/>
    </location>
</feature>
<reference evidence="2 8" key="1">
    <citation type="journal article" date="2013" name="Genome Announc.">
        <title>Complete Genome Sequence of Elephant Endotheliotropic Herpesvirus 1A.</title>
        <authorList>
            <person name="Ling P.D."/>
            <person name="Reid J.G."/>
            <person name="Qin X."/>
            <person name="Muzny D.M."/>
            <person name="Gibbs R."/>
            <person name="Petrosino J."/>
            <person name="Peng R."/>
            <person name="Zong J.C."/>
            <person name="Heaggans S.Y."/>
            <person name="Hayward G.S."/>
        </authorList>
    </citation>
    <scope>NUCLEOTIDE SEQUENCE [LARGE SCALE GENOMIC DNA]</scope>
    <source>
        <strain evidence="7">IP143 Kozhikode l</strain>
        <strain evidence="6">IP164 Muthanga2</strain>
        <strain evidence="5">IP165 Thirunelli2</strain>
        <strain evidence="4">IP43 Chellama Vandalur</strain>
        <strain evidence="3">IP91 Thirunelli1</strain>
        <strain evidence="2">Kimba NAP23</strain>
    </source>
</reference>
<reference evidence="3" key="4">
    <citation type="journal article" date="2016" name="MSphere">
        <title>Complete Genome Sequence of Elephant Endotheliotropic Herpesvirus 4, the First Example of a GC-Rich Branch Proboscivirus.</title>
        <authorList>
            <person name="Ling P.D."/>
            <person name="Long S.Y."/>
            <person name="Fuery A."/>
            <person name="Peng R.S."/>
            <person name="Heaggans S.Y."/>
            <person name="Qin X."/>
            <person name="Worley K.C."/>
            <person name="Dugan S."/>
            <person name="Hayward G.S."/>
        </authorList>
    </citation>
    <scope>NUCLEOTIDE SEQUENCE</scope>
    <source>
        <strain evidence="3">IP91 Thirunelli1</strain>
    </source>
</reference>
<evidence type="ECO:0000313" key="6">
    <source>
        <dbReference type="EMBL" id="QOE74891.1"/>
    </source>
</evidence>
<feature type="transmembrane region" description="Helical" evidence="1">
    <location>
        <begin position="35"/>
        <end position="55"/>
    </location>
</feature>
<dbReference type="Proteomes" id="UP000157603">
    <property type="component" value="Segment"/>
</dbReference>
<reference evidence="3" key="9">
    <citation type="journal article" name="PLoS ONE">
        <title>Extended genotypic evaluation and comparison of twenty-two cases of lethal EEHV1 hemorrhagic disease in wild and captive Asian elephants in India.</title>
        <authorList>
            <person name="Zachariah A."/>
            <person name="Sajesh P.K."/>
            <person name="Santhosh S."/>
            <person name="Bathrachalam C."/>
            <person name="Megha M."/>
            <person name="Pandiyan J."/>
            <person name="Jishnu M."/>
            <person name="Kobragade R.S."/>
            <person name="Long S.Y."/>
            <person name="Zong J.-C."/>
            <person name="Latimer E.M."/>
            <person name="Heaggans S.Y."/>
            <person name="Hayward G.S."/>
        </authorList>
    </citation>
    <scope>NUCLEOTIDE SEQUENCE</scope>
    <source>
        <strain evidence="7">IP143 Kozhikode l</strain>
        <strain evidence="6">IP164 Muthanga2</strain>
        <strain evidence="5">IP165 Thirunelli2</strain>
        <strain evidence="4">IP43 Chellama Vandalur</strain>
        <strain evidence="3">IP91 Thirunelli1</strain>
    </source>
</reference>
<keyword evidence="1" id="KW-1133">Transmembrane helix</keyword>
<protein>
    <submittedName>
        <fullName evidence="2">Protein E14</fullName>
    </submittedName>
</protein>
<reference evidence="2" key="3">
    <citation type="submission" date="2013-02" db="EMBL/GenBank/DDBJ databases">
        <authorList>
            <person name="Zong J.-C."/>
            <person name="Heaggans S.Y."/>
            <person name="Hayward G.S."/>
        </authorList>
    </citation>
    <scope>NUCLEOTIDE SEQUENCE</scope>
    <source>
        <strain evidence="2">Kimba NAP23</strain>
    </source>
</reference>
<reference evidence="3" key="2">
    <citation type="journal article" date="2013" name="J. Wildl. Dis.">
        <title>Fatal herpesvirus hemorrhagic disease in wild and orphan asian elephants in southern India.</title>
        <authorList>
            <person name="Zachariah A."/>
            <person name="Zong J.-C."/>
            <person name="Long S.Y."/>
            <person name="Latimer E.M."/>
            <person name="Heaggans S.Y."/>
            <person name="Richman L.K."/>
            <person name="Hayward G.S."/>
        </authorList>
    </citation>
    <scope>NUCLEOTIDE SEQUENCE</scope>
    <source>
        <strain evidence="7">IP143 Kozhikode l</strain>
        <strain evidence="6">IP164 Muthanga2</strain>
        <strain evidence="5">IP165 Thirunelli2</strain>
        <strain evidence="4">IP43 Chellama Vandalur</strain>
        <strain evidence="3">IP91 Thirunelli1</strain>
    </source>
</reference>
<evidence type="ECO:0000313" key="4">
    <source>
        <dbReference type="EMBL" id="QOE74654.1"/>
    </source>
</evidence>
<dbReference type="EMBL" id="MN366292">
    <property type="protein sequence ID" value="QOE74773.1"/>
    <property type="molecule type" value="Genomic_DNA"/>
</dbReference>
<evidence type="ECO:0000313" key="5">
    <source>
        <dbReference type="EMBL" id="QOE74773.1"/>
    </source>
</evidence>
<gene>
    <name evidence="2" type="primary">E14</name>
</gene>
<dbReference type="EMBL" id="KC618527">
    <property type="protein sequence ID" value="AGG16033.1"/>
    <property type="molecule type" value="Genomic_DNA"/>
</dbReference>
<reference evidence="2" key="5">
    <citation type="journal article" date="2016" name="MSphere">
        <title>Comparison of the Gene Coding Contents and Other Unusual Features of the GC-Rich and AT-Rich Branch Probosciviruses.</title>
        <authorList>
            <person name="Ling P.D."/>
            <person name="Long S.Y."/>
            <person name="Zong J.C."/>
            <person name="Heaggans S.Y."/>
            <person name="Qin X."/>
            <person name="Hayward G.S."/>
        </authorList>
    </citation>
    <scope>NUCLEOTIDE SEQUENCE</scope>
    <source>
        <strain evidence="7">IP143 Kozhikode l</strain>
        <strain evidence="6">IP164 Muthanga2</strain>
        <strain evidence="5">IP165 Thirunelli2</strain>
        <strain evidence="4">IP43 Chellama Vandalur</strain>
        <strain evidence="2">Kimba NAP23</strain>
    </source>
</reference>
<reference evidence="3" key="6">
    <citation type="submission" date="2019-08" db="EMBL/GenBank/DDBJ databases">
        <title>Annotated Complete DNA Sequences of Six EEHV1A Genomes from Lethal HD cases in Young Asian Elephants from India.</title>
        <authorList>
            <person name="Krishnankutty S.P."/>
            <person name="Zachariah A."/>
            <person name="Maheswari U."/>
            <person name="Heaggans S.Y."/>
            <person name="Muraleedharan M."/>
            <person name="Velayutham D."/>
            <person name="Santhosh S."/>
            <person name="Hayward G.S."/>
        </authorList>
    </citation>
    <scope>NUCLEOTIDE SEQUENCE</scope>
    <source>
        <strain evidence="3">IP91 Thirunelli1</strain>
    </source>
</reference>
<reference evidence="6" key="8">
    <citation type="submission" date="2019-08" db="EMBL/GenBank/DDBJ databases">
        <title>Annotated Complete DNA Sequences of Six EEHV1A Genomes from Lethal HD Cases in Young Asian Elephants in India.</title>
        <authorList>
            <person name="Krishnankutty S.P."/>
            <person name="Zachariah A."/>
            <person name="Maheswari U."/>
            <person name="Heaggans S.Y."/>
            <person name="Muraleedharan M."/>
            <person name="Velayutham D."/>
            <person name="Santhosh S."/>
            <person name="Hayward G.S."/>
        </authorList>
    </citation>
    <scope>NUCLEOTIDE SEQUENCE</scope>
    <source>
        <strain evidence="6">IP164 Muthanga2</strain>
    </source>
</reference>
<proteinExistence type="predicted"/>
<reference evidence="4" key="7">
    <citation type="submission" date="2019-08" db="EMBL/GenBank/DDBJ databases">
        <title>Annotated Complete DNA Sequences of Six EEHV1A Genomes from Lethal HD Cases in Young Asian Elephants from India.</title>
        <authorList>
            <person name="Krishnankutty S.P."/>
            <person name="Zachariah A."/>
            <person name="Maheswari U."/>
            <person name="Heaggans S.Y."/>
            <person name="Muraleedharan M."/>
            <person name="Velayutham D."/>
            <person name="Santhosh S."/>
            <person name="Hayward G.S."/>
        </authorList>
    </citation>
    <scope>NUCLEOTIDE SEQUENCE</scope>
    <source>
        <strain evidence="7">IP143 Kozhikode l</strain>
        <strain evidence="5">IP165 Thirunelli2</strain>
        <strain evidence="4">IP43 Chellama Vandalur</strain>
    </source>
</reference>
<dbReference type="EMBL" id="MN366294">
    <property type="protein sequence ID" value="QOE75012.1"/>
    <property type="molecule type" value="Genomic_DNA"/>
</dbReference>
<feature type="transmembrane region" description="Helical" evidence="1">
    <location>
        <begin position="171"/>
        <end position="188"/>
    </location>
</feature>
<evidence type="ECO:0000313" key="2">
    <source>
        <dbReference type="EMBL" id="AGG16033.1"/>
    </source>
</evidence>
<dbReference type="EMBL" id="MN366293">
    <property type="protein sequence ID" value="QOE74891.1"/>
    <property type="molecule type" value="Genomic_DNA"/>
</dbReference>
<name>M1QL91_ELHV1</name>
<feature type="transmembrane region" description="Helical" evidence="1">
    <location>
        <begin position="67"/>
        <end position="84"/>
    </location>
</feature>
<evidence type="ECO:0000313" key="8">
    <source>
        <dbReference type="Proteomes" id="UP000157603"/>
    </source>
</evidence>